<evidence type="ECO:0000256" key="1">
    <source>
        <dbReference type="SAM" id="MobiDB-lite"/>
    </source>
</evidence>
<proteinExistence type="predicted"/>
<dbReference type="RefSeq" id="WP_228975795.1">
    <property type="nucleotide sequence ID" value="NZ_CAJQYY010000005.1"/>
</dbReference>
<dbReference type="InterPro" id="IPR008969">
    <property type="entry name" value="CarboxyPept-like_regulatory"/>
</dbReference>
<feature type="signal peptide" evidence="2">
    <location>
        <begin position="1"/>
        <end position="27"/>
    </location>
</feature>
<feature type="compositionally biased region" description="Basic and acidic residues" evidence="1">
    <location>
        <begin position="152"/>
        <end position="163"/>
    </location>
</feature>
<dbReference type="SUPFAM" id="SSF49464">
    <property type="entry name" value="Carboxypeptidase regulatory domain-like"/>
    <property type="match status" value="1"/>
</dbReference>
<evidence type="ECO:0000313" key="4">
    <source>
        <dbReference type="Proteomes" id="UP000789752"/>
    </source>
</evidence>
<feature type="compositionally biased region" description="Basic and acidic residues" evidence="1">
    <location>
        <begin position="92"/>
        <end position="103"/>
    </location>
</feature>
<name>A0ABM8TZZ1_9BURK</name>
<evidence type="ECO:0008006" key="5">
    <source>
        <dbReference type="Google" id="ProtNLM"/>
    </source>
</evidence>
<evidence type="ECO:0000256" key="2">
    <source>
        <dbReference type="SAM" id="SignalP"/>
    </source>
</evidence>
<keyword evidence="4" id="KW-1185">Reference proteome</keyword>
<keyword evidence="2" id="KW-0732">Signal</keyword>
<feature type="chain" id="PRO_5046889186" description="Carboxypeptidase regulatory-like domain-containing protein" evidence="2">
    <location>
        <begin position="28"/>
        <end position="302"/>
    </location>
</feature>
<feature type="compositionally biased region" description="Low complexity" evidence="1">
    <location>
        <begin position="111"/>
        <end position="130"/>
    </location>
</feature>
<organism evidence="3 4">
    <name type="scientific">Paraburkholderia gardini</name>
    <dbReference type="NCBI Taxonomy" id="2823469"/>
    <lineage>
        <taxon>Bacteria</taxon>
        <taxon>Pseudomonadati</taxon>
        <taxon>Pseudomonadota</taxon>
        <taxon>Betaproteobacteria</taxon>
        <taxon>Burkholderiales</taxon>
        <taxon>Burkholderiaceae</taxon>
        <taxon>Paraburkholderia</taxon>
    </lineage>
</organism>
<comment type="caution">
    <text evidence="3">The sequence shown here is derived from an EMBL/GenBank/DDBJ whole genome shotgun (WGS) entry which is preliminary data.</text>
</comment>
<dbReference type="Proteomes" id="UP000789752">
    <property type="component" value="Unassembled WGS sequence"/>
</dbReference>
<sequence>MSSILRLRLSGTVVLVALCVATTAVFAARAQRTPDAVPSQLLSDDERVDFCAQMQRATTPAARLAVFARLRDTLTPRASVQAVALPSWLLDGREPRASGRSKDSIPGLGCAPGAASHSAPAATQTPAAPSREVAVGSTSRSTPVASMAPAPVRDEPAQPRSRPEAPVPTTANASAAAVAAIPDAAHGGLPAGRDHGIDFVTGGVGEDEAAALRQLASSYNMRATFTLRNGEYLSGVAVQVSRADGTVMLSTHTEGPYLFARLPSGHYRVLATVDGMTRARELYVPSRGGVHFTLTWPNASAR</sequence>
<dbReference type="EMBL" id="CAJQYY010000005">
    <property type="protein sequence ID" value="CAG4891359.1"/>
    <property type="molecule type" value="Genomic_DNA"/>
</dbReference>
<protein>
    <recommendedName>
        <fullName evidence="5">Carboxypeptidase regulatory-like domain-containing protein</fullName>
    </recommendedName>
</protein>
<evidence type="ECO:0000313" key="3">
    <source>
        <dbReference type="EMBL" id="CAG4891359.1"/>
    </source>
</evidence>
<accession>A0ABM8TZZ1</accession>
<feature type="region of interest" description="Disordered" evidence="1">
    <location>
        <begin position="92"/>
        <end position="174"/>
    </location>
</feature>
<gene>
    <name evidence="3" type="ORF">R54767_01110</name>
</gene>
<reference evidence="3 4" key="1">
    <citation type="submission" date="2021-04" db="EMBL/GenBank/DDBJ databases">
        <authorList>
            <person name="Vanwijnsberghe S."/>
        </authorList>
    </citation>
    <scope>NUCLEOTIDE SEQUENCE [LARGE SCALE GENOMIC DNA]</scope>
    <source>
        <strain evidence="3 4">LMG 32171</strain>
    </source>
</reference>